<dbReference type="InterPro" id="IPR032030">
    <property type="entry name" value="YscD_cytoplasmic_dom"/>
</dbReference>
<dbReference type="InterPro" id="IPR000253">
    <property type="entry name" value="FHA_dom"/>
</dbReference>
<accession>A0A2W4SZ79</accession>
<comment type="caution">
    <text evidence="3">The sequence shown here is derived from an EMBL/GenBank/DDBJ whole genome shotgun (WGS) entry which is preliminary data.</text>
</comment>
<dbReference type="EMBL" id="QJPH01000327">
    <property type="protein sequence ID" value="PZN77944.1"/>
    <property type="molecule type" value="Genomic_DNA"/>
</dbReference>
<organism evidence="3 4">
    <name type="scientific">Candidatus Methylumidiphilus alinenensis</name>
    <dbReference type="NCBI Taxonomy" id="2202197"/>
    <lineage>
        <taxon>Bacteria</taxon>
        <taxon>Pseudomonadati</taxon>
        <taxon>Pseudomonadota</taxon>
        <taxon>Gammaproteobacteria</taxon>
        <taxon>Methylococcales</taxon>
        <taxon>Candidatus Methylumidiphilus</taxon>
    </lineage>
</organism>
<gene>
    <name evidence="3" type="ORF">DM484_13730</name>
</gene>
<dbReference type="InterPro" id="IPR008984">
    <property type="entry name" value="SMAD_FHA_dom_sf"/>
</dbReference>
<name>A0A2W4SZ79_9GAMM</name>
<dbReference type="SUPFAM" id="SSF49879">
    <property type="entry name" value="SMAD/FHA domain"/>
    <property type="match status" value="1"/>
</dbReference>
<dbReference type="Pfam" id="PF16697">
    <property type="entry name" value="Yop-YscD_cpl"/>
    <property type="match status" value="1"/>
</dbReference>
<dbReference type="PROSITE" id="PS50006">
    <property type="entry name" value="FHA_DOMAIN"/>
    <property type="match status" value="1"/>
</dbReference>
<feature type="domain" description="FHA" evidence="2">
    <location>
        <begin position="102"/>
        <end position="155"/>
    </location>
</feature>
<evidence type="ECO:0000259" key="2">
    <source>
        <dbReference type="PROSITE" id="PS50006"/>
    </source>
</evidence>
<dbReference type="AlphaFoldDB" id="A0A2W4SZ79"/>
<dbReference type="Gene3D" id="2.60.200.20">
    <property type="match status" value="1"/>
</dbReference>
<sequence length="197" mass="21793">MSMKRCENGHYFDSSKYSACPSCGIQDLDIHATVIHPVQQQPSDNTEGHTVRHGQASRTGGEPGVTVGVFRKNTGIDPVVGWLVCIHGADRGRDFRIRSERNAIGRAPNMDICIGGDDTISREKHAYISYNPRRNSFLLTPGESRGIVYLNDEEVASPIALKPFDVIELGQTKLLFVPFCGEQFQWNTMTGQDLPTS</sequence>
<evidence type="ECO:0000256" key="1">
    <source>
        <dbReference type="SAM" id="MobiDB-lite"/>
    </source>
</evidence>
<dbReference type="CDD" id="cd00060">
    <property type="entry name" value="FHA"/>
    <property type="match status" value="1"/>
</dbReference>
<dbReference type="Proteomes" id="UP000249396">
    <property type="component" value="Unassembled WGS sequence"/>
</dbReference>
<protein>
    <recommendedName>
        <fullName evidence="2">FHA domain-containing protein</fullName>
    </recommendedName>
</protein>
<reference evidence="3 4" key="1">
    <citation type="journal article" date="2018" name="Aquat. Microb. Ecol.">
        <title>Gammaproteobacterial methanotrophs dominate.</title>
        <authorList>
            <person name="Rissanen A.J."/>
            <person name="Saarenheimo J."/>
            <person name="Tiirola M."/>
            <person name="Peura S."/>
            <person name="Aalto S.L."/>
            <person name="Karvinen A."/>
            <person name="Nykanen H."/>
        </authorList>
    </citation>
    <scope>NUCLEOTIDE SEQUENCE [LARGE SCALE GENOMIC DNA]</scope>
    <source>
        <strain evidence="3">AMbin10</strain>
    </source>
</reference>
<evidence type="ECO:0000313" key="3">
    <source>
        <dbReference type="EMBL" id="PZN77944.1"/>
    </source>
</evidence>
<evidence type="ECO:0000313" key="4">
    <source>
        <dbReference type="Proteomes" id="UP000249396"/>
    </source>
</evidence>
<feature type="region of interest" description="Disordered" evidence="1">
    <location>
        <begin position="39"/>
        <end position="64"/>
    </location>
</feature>
<proteinExistence type="predicted"/>